<dbReference type="EMBL" id="JXTC01000445">
    <property type="protein sequence ID" value="PON53413.1"/>
    <property type="molecule type" value="Genomic_DNA"/>
</dbReference>
<comment type="caution">
    <text evidence="1">The sequence shown here is derived from an EMBL/GenBank/DDBJ whole genome shotgun (WGS) entry which is preliminary data.</text>
</comment>
<evidence type="ECO:0000313" key="2">
    <source>
        <dbReference type="Proteomes" id="UP000237000"/>
    </source>
</evidence>
<accession>A0A2P5BXA4</accession>
<dbReference type="Proteomes" id="UP000237000">
    <property type="component" value="Unassembled WGS sequence"/>
</dbReference>
<dbReference type="InParanoid" id="A0A2P5BXA4"/>
<sequence>YLIKISGILYLGLKYLEIAFKGSIFFLFFHEVPEPHSPSISTSFTVQRLGAVAGVESGPELRAISSRRLDDATLSISGDCRTVPAREEAAKLWLLAAKIGVPTAMRRRVLPQTAQIFS</sequence>
<proteinExistence type="predicted"/>
<feature type="non-terminal residue" evidence="1">
    <location>
        <position position="1"/>
    </location>
</feature>
<dbReference type="AlphaFoldDB" id="A0A2P5BXA4"/>
<organism evidence="1 2">
    <name type="scientific">Trema orientale</name>
    <name type="common">Charcoal tree</name>
    <name type="synonym">Celtis orientalis</name>
    <dbReference type="NCBI Taxonomy" id="63057"/>
    <lineage>
        <taxon>Eukaryota</taxon>
        <taxon>Viridiplantae</taxon>
        <taxon>Streptophyta</taxon>
        <taxon>Embryophyta</taxon>
        <taxon>Tracheophyta</taxon>
        <taxon>Spermatophyta</taxon>
        <taxon>Magnoliopsida</taxon>
        <taxon>eudicotyledons</taxon>
        <taxon>Gunneridae</taxon>
        <taxon>Pentapetalae</taxon>
        <taxon>rosids</taxon>
        <taxon>fabids</taxon>
        <taxon>Rosales</taxon>
        <taxon>Cannabaceae</taxon>
        <taxon>Trema</taxon>
    </lineage>
</organism>
<reference evidence="2" key="1">
    <citation type="submission" date="2016-06" db="EMBL/GenBank/DDBJ databases">
        <title>Parallel loss of symbiosis genes in relatives of nitrogen-fixing non-legume Parasponia.</title>
        <authorList>
            <person name="Van Velzen R."/>
            <person name="Holmer R."/>
            <person name="Bu F."/>
            <person name="Rutten L."/>
            <person name="Van Zeijl A."/>
            <person name="Liu W."/>
            <person name="Santuari L."/>
            <person name="Cao Q."/>
            <person name="Sharma T."/>
            <person name="Shen D."/>
            <person name="Roswanjaya Y."/>
            <person name="Wardhani T."/>
            <person name="Kalhor M.S."/>
            <person name="Jansen J."/>
            <person name="Van den Hoogen J."/>
            <person name="Gungor B."/>
            <person name="Hartog M."/>
            <person name="Hontelez J."/>
            <person name="Verver J."/>
            <person name="Yang W.-C."/>
            <person name="Schijlen E."/>
            <person name="Repin R."/>
            <person name="Schilthuizen M."/>
            <person name="Schranz E."/>
            <person name="Heidstra R."/>
            <person name="Miyata K."/>
            <person name="Fedorova E."/>
            <person name="Kohlen W."/>
            <person name="Bisseling T."/>
            <person name="Smit S."/>
            <person name="Geurts R."/>
        </authorList>
    </citation>
    <scope>NUCLEOTIDE SEQUENCE [LARGE SCALE GENOMIC DNA]</scope>
    <source>
        <strain evidence="2">cv. RG33-2</strain>
    </source>
</reference>
<keyword evidence="2" id="KW-1185">Reference proteome</keyword>
<name>A0A2P5BXA4_TREOI</name>
<evidence type="ECO:0000313" key="1">
    <source>
        <dbReference type="EMBL" id="PON53413.1"/>
    </source>
</evidence>
<gene>
    <name evidence="1" type="ORF">TorRG33x02_305580</name>
</gene>
<protein>
    <submittedName>
        <fullName evidence="1">Uncharacterized protein</fullName>
    </submittedName>
</protein>